<dbReference type="SMART" id="SM00827">
    <property type="entry name" value="PKS_AT"/>
    <property type="match status" value="1"/>
</dbReference>
<keyword evidence="3" id="KW-0012">Acyltransferase</keyword>
<accession>A0A1A0HBL1</accession>
<dbReference type="Gene3D" id="3.30.70.250">
    <property type="entry name" value="Malonyl-CoA ACP transacylase, ACP-binding"/>
    <property type="match status" value="1"/>
</dbReference>
<keyword evidence="7" id="KW-1185">Reference proteome</keyword>
<evidence type="ECO:0000256" key="2">
    <source>
        <dbReference type="ARBA" id="ARBA00022679"/>
    </source>
</evidence>
<dbReference type="InterPro" id="IPR014043">
    <property type="entry name" value="Acyl_transferase_dom"/>
</dbReference>
<dbReference type="OrthoDB" id="541883at2759"/>
<dbReference type="Proteomes" id="UP000092555">
    <property type="component" value="Unassembled WGS sequence"/>
</dbReference>
<comment type="catalytic activity">
    <reaction evidence="4">
        <text>holo-[ACP] + malonyl-CoA = malonyl-[ACP] + CoA</text>
        <dbReference type="Rhea" id="RHEA:41792"/>
        <dbReference type="Rhea" id="RHEA-COMP:9623"/>
        <dbReference type="Rhea" id="RHEA-COMP:9685"/>
        <dbReference type="ChEBI" id="CHEBI:57287"/>
        <dbReference type="ChEBI" id="CHEBI:57384"/>
        <dbReference type="ChEBI" id="CHEBI:64479"/>
        <dbReference type="ChEBI" id="CHEBI:78449"/>
        <dbReference type="EC" id="2.3.1.39"/>
    </reaction>
</comment>
<dbReference type="Gene3D" id="3.40.366.10">
    <property type="entry name" value="Malonyl-Coenzyme A Acyl Carrier Protein, domain 2"/>
    <property type="match status" value="1"/>
</dbReference>
<dbReference type="GO" id="GO:0006633">
    <property type="term" value="P:fatty acid biosynthetic process"/>
    <property type="evidence" value="ECO:0007669"/>
    <property type="project" value="TreeGrafter"/>
</dbReference>
<dbReference type="InterPro" id="IPR050858">
    <property type="entry name" value="Mal-CoA-ACP_Trans/PKS_FabD"/>
</dbReference>
<evidence type="ECO:0000313" key="6">
    <source>
        <dbReference type="EMBL" id="OBA21524.1"/>
    </source>
</evidence>
<dbReference type="EC" id="2.3.1.39" evidence="1"/>
<evidence type="ECO:0000256" key="3">
    <source>
        <dbReference type="ARBA" id="ARBA00023315"/>
    </source>
</evidence>
<dbReference type="EMBL" id="LXTC01000003">
    <property type="protein sequence ID" value="OBA21524.1"/>
    <property type="molecule type" value="Genomic_DNA"/>
</dbReference>
<dbReference type="GO" id="GO:0004314">
    <property type="term" value="F:[acyl-carrier-protein] S-malonyltransferase activity"/>
    <property type="evidence" value="ECO:0007669"/>
    <property type="project" value="UniProtKB-EC"/>
</dbReference>
<dbReference type="GeneID" id="30028944"/>
<dbReference type="Pfam" id="PF00698">
    <property type="entry name" value="Acyl_transf_1"/>
    <property type="match status" value="1"/>
</dbReference>
<dbReference type="SUPFAM" id="SSF52151">
    <property type="entry name" value="FabD/lysophospholipase-like"/>
    <property type="match status" value="1"/>
</dbReference>
<dbReference type="PANTHER" id="PTHR42681:SF1">
    <property type="entry name" value="MALONYL-COA-ACYL CARRIER PROTEIN TRANSACYLASE, MITOCHONDRIAL"/>
    <property type="match status" value="1"/>
</dbReference>
<evidence type="ECO:0000256" key="4">
    <source>
        <dbReference type="ARBA" id="ARBA00048462"/>
    </source>
</evidence>
<gene>
    <name evidence="6" type="ORF">METBIDRAFT_32035</name>
</gene>
<evidence type="ECO:0000313" key="7">
    <source>
        <dbReference type="Proteomes" id="UP000092555"/>
    </source>
</evidence>
<reference evidence="6 7" key="1">
    <citation type="submission" date="2016-05" db="EMBL/GenBank/DDBJ databases">
        <title>Comparative genomics of biotechnologically important yeasts.</title>
        <authorList>
            <consortium name="DOE Joint Genome Institute"/>
            <person name="Riley R."/>
            <person name="Haridas S."/>
            <person name="Wolfe K.H."/>
            <person name="Lopes M.R."/>
            <person name="Hittinger C.T."/>
            <person name="Goker M."/>
            <person name="Salamov A."/>
            <person name="Wisecaver J."/>
            <person name="Long T.M."/>
            <person name="Aerts A.L."/>
            <person name="Barry K."/>
            <person name="Choi C."/>
            <person name="Clum A."/>
            <person name="Coughlan A.Y."/>
            <person name="Deshpande S."/>
            <person name="Douglass A.P."/>
            <person name="Hanson S.J."/>
            <person name="Klenk H.-P."/>
            <person name="LaButti K."/>
            <person name="Lapidus A."/>
            <person name="Lindquist E."/>
            <person name="Lipzen A."/>
            <person name="Meier-kolthoff J.P."/>
            <person name="Ohm R.A."/>
            <person name="Otillar R.P."/>
            <person name="Pangilinan J."/>
            <person name="Peng Y."/>
            <person name="Rokas A."/>
            <person name="Rosa C.A."/>
            <person name="Scheuner C."/>
            <person name="Sibirny A.A."/>
            <person name="Slot J.C."/>
            <person name="Stielow J.B."/>
            <person name="Sun H."/>
            <person name="Kurtzman C.P."/>
            <person name="Blackwell M."/>
            <person name="Grigoriev I.V."/>
            <person name="Jeffries T.W."/>
        </authorList>
    </citation>
    <scope>NUCLEOTIDE SEQUENCE [LARGE SCALE GENOMIC DNA]</scope>
    <source>
        <strain evidence="6 7">NRRL YB-4993</strain>
    </source>
</reference>
<dbReference type="STRING" id="869754.A0A1A0HBL1"/>
<dbReference type="PANTHER" id="PTHR42681">
    <property type="entry name" value="MALONYL-COA-ACYL CARRIER PROTEIN TRANSACYLASE, MITOCHONDRIAL"/>
    <property type="match status" value="1"/>
</dbReference>
<dbReference type="InterPro" id="IPR001227">
    <property type="entry name" value="Ac_transferase_dom_sf"/>
</dbReference>
<dbReference type="InterPro" id="IPR016035">
    <property type="entry name" value="Acyl_Trfase/lysoPLipase"/>
</dbReference>
<sequence length="323" mass="34178">MSSVARAASLAVACPGQGIVPRGCLAALRRHQHVFQHTLDCVDLVFGAKVSALLVQDPPAAPDPWSRSTANAQPAIVASTYALIQVLRAVTGIDLMADGRVAYFLGHSLGEYSALLLAGVLTLPQALHVARQRGLMMEALVREKAYEMRVLVFRPAAYGQVHGLAAARGVLACANNASQILVLGEPGELDALVHELNTPRKTVLKQVLLPVAVPFHNRVLRAIEPRLLDLVPRPRPALKPVVSNFTGGVSAGNLFENTVRCNSAPVQWKASMELLERAGVGAVVNLGPGSAVDAINAKFGLANYPVKCEADMQRLAAALSPAP</sequence>
<protein>
    <recommendedName>
        <fullName evidence="1">[acyl-carrier-protein] S-malonyltransferase</fullName>
        <ecNumber evidence="1">2.3.1.39</ecNumber>
    </recommendedName>
</protein>
<organism evidence="6 7">
    <name type="scientific">Metschnikowia bicuspidata var. bicuspidata NRRL YB-4993</name>
    <dbReference type="NCBI Taxonomy" id="869754"/>
    <lineage>
        <taxon>Eukaryota</taxon>
        <taxon>Fungi</taxon>
        <taxon>Dikarya</taxon>
        <taxon>Ascomycota</taxon>
        <taxon>Saccharomycotina</taxon>
        <taxon>Pichiomycetes</taxon>
        <taxon>Metschnikowiaceae</taxon>
        <taxon>Metschnikowia</taxon>
    </lineage>
</organism>
<evidence type="ECO:0000256" key="1">
    <source>
        <dbReference type="ARBA" id="ARBA00013258"/>
    </source>
</evidence>
<dbReference type="AlphaFoldDB" id="A0A1A0HBL1"/>
<dbReference type="GO" id="GO:0005739">
    <property type="term" value="C:mitochondrion"/>
    <property type="evidence" value="ECO:0007669"/>
    <property type="project" value="TreeGrafter"/>
</dbReference>
<name>A0A1A0HBL1_9ASCO</name>
<dbReference type="RefSeq" id="XP_018712034.1">
    <property type="nucleotide sequence ID" value="XM_018855968.1"/>
</dbReference>
<keyword evidence="2" id="KW-0808">Transferase</keyword>
<evidence type="ECO:0000259" key="5">
    <source>
        <dbReference type="SMART" id="SM00827"/>
    </source>
</evidence>
<comment type="caution">
    <text evidence="6">The sequence shown here is derived from an EMBL/GenBank/DDBJ whole genome shotgun (WGS) entry which is preliminary data.</text>
</comment>
<proteinExistence type="predicted"/>
<feature type="domain" description="Malonyl-CoA:ACP transacylase (MAT)" evidence="5">
    <location>
        <begin position="13"/>
        <end position="299"/>
    </location>
</feature>